<accession>A0A6J6MFS2</accession>
<dbReference type="EMBL" id="CAEZWY010000065">
    <property type="protein sequence ID" value="CAB4672786.1"/>
    <property type="molecule type" value="Genomic_DNA"/>
</dbReference>
<evidence type="ECO:0000256" key="1">
    <source>
        <dbReference type="SAM" id="MobiDB-lite"/>
    </source>
</evidence>
<feature type="region of interest" description="Disordered" evidence="1">
    <location>
        <begin position="1"/>
        <end position="33"/>
    </location>
</feature>
<feature type="compositionally biased region" description="Basic and acidic residues" evidence="1">
    <location>
        <begin position="1"/>
        <end position="28"/>
    </location>
</feature>
<name>A0A6J6MFS2_9ZZZZ</name>
<organism evidence="2">
    <name type="scientific">freshwater metagenome</name>
    <dbReference type="NCBI Taxonomy" id="449393"/>
    <lineage>
        <taxon>unclassified sequences</taxon>
        <taxon>metagenomes</taxon>
        <taxon>ecological metagenomes</taxon>
    </lineage>
</organism>
<sequence length="243" mass="27218">MEKREWKPRSDKPRSDKPRSDKPTEKKSFTKRPLLRRELERRVRKFAEPDIPAEITGEELEKRVRFQLTSLAVENAEAVAKHLAALDFFLETDPERAYWHGQSASHRAGRLAIVRERAGIAAVKHGKFDVALRELKAAHRMSGAPSILPYIAECERALGNPRKALEIAGSIATNKLTDVEQVELRITSAACRIELGQNDAAVVTLTCKELNISDAPWGNRLRDAYIAALTAAGRSGEARPWSY</sequence>
<gene>
    <name evidence="2" type="ORF">UFOPK2312_00666</name>
</gene>
<protein>
    <submittedName>
        <fullName evidence="2">Unannotated protein</fullName>
    </submittedName>
</protein>
<reference evidence="2" key="1">
    <citation type="submission" date="2020-05" db="EMBL/GenBank/DDBJ databases">
        <authorList>
            <person name="Chiriac C."/>
            <person name="Salcher M."/>
            <person name="Ghai R."/>
            <person name="Kavagutti S V."/>
        </authorList>
    </citation>
    <scope>NUCLEOTIDE SEQUENCE</scope>
</reference>
<evidence type="ECO:0000313" key="2">
    <source>
        <dbReference type="EMBL" id="CAB4672786.1"/>
    </source>
</evidence>
<proteinExistence type="predicted"/>
<dbReference type="AlphaFoldDB" id="A0A6J6MFS2"/>